<dbReference type="InterPro" id="IPR041373">
    <property type="entry name" value="RT_RNaseH"/>
</dbReference>
<keyword evidence="4" id="KW-0255">Endonuclease</keyword>
<evidence type="ECO:0000256" key="2">
    <source>
        <dbReference type="ARBA" id="ARBA00022695"/>
    </source>
</evidence>
<keyword evidence="5" id="KW-0378">Hydrolase</keyword>
<evidence type="ECO:0000313" key="8">
    <source>
        <dbReference type="EMBL" id="CAG9132973.1"/>
    </source>
</evidence>
<evidence type="ECO:0000259" key="7">
    <source>
        <dbReference type="PROSITE" id="PS50878"/>
    </source>
</evidence>
<keyword evidence="2" id="KW-0548">Nucleotidyltransferase</keyword>
<dbReference type="PANTHER" id="PTHR33050">
    <property type="entry name" value="REVERSE TRANSCRIPTASE DOMAIN-CONTAINING PROTEIN"/>
    <property type="match status" value="1"/>
</dbReference>
<dbReference type="PROSITE" id="PS50878">
    <property type="entry name" value="RT_POL"/>
    <property type="match status" value="1"/>
</dbReference>
<dbReference type="InterPro" id="IPR036397">
    <property type="entry name" value="RNaseH_sf"/>
</dbReference>
<dbReference type="PANTHER" id="PTHR33050:SF7">
    <property type="entry name" value="RIBONUCLEASE H"/>
    <property type="match status" value="1"/>
</dbReference>
<dbReference type="InterPro" id="IPR000477">
    <property type="entry name" value="RT_dom"/>
</dbReference>
<dbReference type="Proteomes" id="UP000653454">
    <property type="component" value="Unassembled WGS sequence"/>
</dbReference>
<keyword evidence="3" id="KW-0540">Nuclease</keyword>
<accession>A0A8S4FVZ8</accession>
<dbReference type="GO" id="GO:0003964">
    <property type="term" value="F:RNA-directed DNA polymerase activity"/>
    <property type="evidence" value="ECO:0007669"/>
    <property type="project" value="UniProtKB-KW"/>
</dbReference>
<dbReference type="InterPro" id="IPR052055">
    <property type="entry name" value="Hepadnavirus_pol/RT"/>
</dbReference>
<dbReference type="Pfam" id="PF00078">
    <property type="entry name" value="RVT_1"/>
    <property type="match status" value="1"/>
</dbReference>
<dbReference type="Pfam" id="PF17917">
    <property type="entry name" value="RT_RNaseH"/>
    <property type="match status" value="1"/>
</dbReference>
<dbReference type="Gene3D" id="3.30.420.10">
    <property type="entry name" value="Ribonuclease H-like superfamily/Ribonuclease H"/>
    <property type="match status" value="1"/>
</dbReference>
<sequence>MIEGYRIPFSRKPPLIHPHHTNHIHTPPSEEMSQLISQMKKENVLQPVPSSPSFLSTMFLRPKPDGSLRPIFNLKNLNKFVCTPQFRLVNMHKVPEFLQKQDWMGKIDISQAYFHVAIVKSKRCFLRLIYRNELLEMTCLPFGLSSAPSAYASITAWIAQLLRDEGIRTLVYLDDFLLVHQDPTTLSQHLDYAVQLLNQLGWQINRLEFLGIIWNPWSNTKTLPDKKTAKIKSSINQILSSGQASFSEIQSLVGLLNFSSFAVPRGRLNFRHIQSFNHNLPEIAQKFNVPILAKTEMKWWLKNCYQSTAIHIAPPSHFLTTDASDIAWGARLDNTNIQGLWRPHERDLHCNQKELLAVHKAIERMRTTLANKTVMLQTDNRTVIAYIRNEGGTRSQALMTLTFNLFALLDRYNIKLTTFHIPGIYNSEADHLSRKMLSPEWHLLPSALETIFAKWGVPTMDLFASRIAHVVKDYCSIDLSDDQAKMHDAFAHPWSFQLAWVFPPPCLMPRVLNHLNSASGIYLVVAPRWERVFWRPDLKQRALGPPHTIWNLRQVLVDATSGHPPPKVDEMTLEVWRCGGGRMIYQTGHQNRKNFYCQVGDHRP</sequence>
<feature type="domain" description="Reverse transcriptase" evidence="7">
    <location>
        <begin position="42"/>
        <end position="222"/>
    </location>
</feature>
<evidence type="ECO:0000256" key="4">
    <source>
        <dbReference type="ARBA" id="ARBA00022759"/>
    </source>
</evidence>
<evidence type="ECO:0000256" key="3">
    <source>
        <dbReference type="ARBA" id="ARBA00022722"/>
    </source>
</evidence>
<keyword evidence="6" id="KW-0695">RNA-directed DNA polymerase</keyword>
<proteinExistence type="predicted"/>
<dbReference type="SUPFAM" id="SSF56672">
    <property type="entry name" value="DNA/RNA polymerases"/>
    <property type="match status" value="1"/>
</dbReference>
<name>A0A8S4FVZ8_PLUXY</name>
<keyword evidence="9" id="KW-1185">Reference proteome</keyword>
<organism evidence="8 9">
    <name type="scientific">Plutella xylostella</name>
    <name type="common">Diamondback moth</name>
    <name type="synonym">Plutella maculipennis</name>
    <dbReference type="NCBI Taxonomy" id="51655"/>
    <lineage>
        <taxon>Eukaryota</taxon>
        <taxon>Metazoa</taxon>
        <taxon>Ecdysozoa</taxon>
        <taxon>Arthropoda</taxon>
        <taxon>Hexapoda</taxon>
        <taxon>Insecta</taxon>
        <taxon>Pterygota</taxon>
        <taxon>Neoptera</taxon>
        <taxon>Endopterygota</taxon>
        <taxon>Lepidoptera</taxon>
        <taxon>Glossata</taxon>
        <taxon>Ditrysia</taxon>
        <taxon>Yponomeutoidea</taxon>
        <taxon>Plutellidae</taxon>
        <taxon>Plutella</taxon>
    </lineage>
</organism>
<dbReference type="InterPro" id="IPR043502">
    <property type="entry name" value="DNA/RNA_pol_sf"/>
</dbReference>
<evidence type="ECO:0000256" key="5">
    <source>
        <dbReference type="ARBA" id="ARBA00022801"/>
    </source>
</evidence>
<evidence type="ECO:0000256" key="6">
    <source>
        <dbReference type="ARBA" id="ARBA00022918"/>
    </source>
</evidence>
<dbReference type="GO" id="GO:0004519">
    <property type="term" value="F:endonuclease activity"/>
    <property type="evidence" value="ECO:0007669"/>
    <property type="project" value="UniProtKB-KW"/>
</dbReference>
<dbReference type="GO" id="GO:0003676">
    <property type="term" value="F:nucleic acid binding"/>
    <property type="evidence" value="ECO:0007669"/>
    <property type="project" value="InterPro"/>
</dbReference>
<keyword evidence="1" id="KW-0808">Transferase</keyword>
<protein>
    <submittedName>
        <fullName evidence="8">(diamondback moth) hypothetical protein</fullName>
    </submittedName>
</protein>
<evidence type="ECO:0000256" key="1">
    <source>
        <dbReference type="ARBA" id="ARBA00022679"/>
    </source>
</evidence>
<evidence type="ECO:0000313" key="9">
    <source>
        <dbReference type="Proteomes" id="UP000653454"/>
    </source>
</evidence>
<dbReference type="AlphaFoldDB" id="A0A8S4FVZ8"/>
<dbReference type="InterPro" id="IPR043128">
    <property type="entry name" value="Rev_trsase/Diguanyl_cyclase"/>
</dbReference>
<dbReference type="GO" id="GO:0016787">
    <property type="term" value="F:hydrolase activity"/>
    <property type="evidence" value="ECO:0007669"/>
    <property type="project" value="UniProtKB-KW"/>
</dbReference>
<dbReference type="CDD" id="cd09275">
    <property type="entry name" value="RNase_HI_RT_DIRS1"/>
    <property type="match status" value="1"/>
</dbReference>
<dbReference type="EMBL" id="CAJHNJ030000055">
    <property type="protein sequence ID" value="CAG9132973.1"/>
    <property type="molecule type" value="Genomic_DNA"/>
</dbReference>
<dbReference type="Gene3D" id="3.30.70.270">
    <property type="match status" value="1"/>
</dbReference>
<dbReference type="Gene3D" id="3.10.10.10">
    <property type="entry name" value="HIV Type 1 Reverse Transcriptase, subunit A, domain 1"/>
    <property type="match status" value="1"/>
</dbReference>
<reference evidence="8" key="1">
    <citation type="submission" date="2020-11" db="EMBL/GenBank/DDBJ databases">
        <authorList>
            <person name="Whiteford S."/>
        </authorList>
    </citation>
    <scope>NUCLEOTIDE SEQUENCE</scope>
</reference>
<comment type="caution">
    <text evidence="8">The sequence shown here is derived from an EMBL/GenBank/DDBJ whole genome shotgun (WGS) entry which is preliminary data.</text>
</comment>
<gene>
    <name evidence="8" type="ORF">PLXY2_LOCUS11216</name>
</gene>